<evidence type="ECO:0000313" key="2">
    <source>
        <dbReference type="Proteomes" id="UP000771797"/>
    </source>
</evidence>
<reference evidence="1 2" key="1">
    <citation type="submission" date="2012-09" db="EMBL/GenBank/DDBJ databases">
        <title>Genome Sequence of alkane-degrading Bacterium Alcanivorax sp. 6-D-6.</title>
        <authorList>
            <person name="Lai Q."/>
            <person name="Shao Z."/>
        </authorList>
    </citation>
    <scope>NUCLEOTIDE SEQUENCE [LARGE SCALE GENOMIC DNA]</scope>
    <source>
        <strain evidence="1 2">6-D-6</strain>
    </source>
</reference>
<dbReference type="Proteomes" id="UP000771797">
    <property type="component" value="Unassembled WGS sequence"/>
</dbReference>
<comment type="caution">
    <text evidence="1">The sequence shown here is derived from an EMBL/GenBank/DDBJ whole genome shotgun (WGS) entry which is preliminary data.</text>
</comment>
<name>A0ABQ6Y3M2_9GAMM</name>
<dbReference type="RefSeq" id="WP_201303845.1">
    <property type="nucleotide sequence ID" value="NZ_AQPF01000049.1"/>
</dbReference>
<sequence>MSGSPMTLNVWQKRQATVLYHYTSQAYLQGLKDRLDVLIGDTEITLDTALRQSRDQYIANPRWGWRDTAANWSTYGFPALKEWRQSVIHQIARRAIEAYSSTGAENCSGMLRNLSMGWTTPEEEKQFEEAFSEVYGYATYIDSLIGPPKNMTESAFNSYWYGSHTDPSNPGIAHLFPRLPKYVVHMAVEAETGKKPPRTGVYVPQDDPLGALQFCWTGGETNGSPGKCVTFNDLGRKIIQAAGRDNFWVKGPELVNAVKQYAPSEYETFVRNLRGRNFSPSELDNPNMASRFLRNEGMALNSCKWYFVEQIEGEYDDAVEQEDVPARPPRTPGGQPCPESGWWFTPAKAGSRRYFKKGEVMPSFEGSAYGDTFWQWDARQGQ</sequence>
<evidence type="ECO:0000313" key="1">
    <source>
        <dbReference type="EMBL" id="KAF0803499.1"/>
    </source>
</evidence>
<dbReference type="EMBL" id="AQPF01000049">
    <property type="protein sequence ID" value="KAF0803499.1"/>
    <property type="molecule type" value="Genomic_DNA"/>
</dbReference>
<protein>
    <submittedName>
        <fullName evidence="1">Uncharacterized protein</fullName>
    </submittedName>
</protein>
<organism evidence="1 2">
    <name type="scientific">Alcanivorax xiamenensis</name>
    <dbReference type="NCBI Taxonomy" id="1177156"/>
    <lineage>
        <taxon>Bacteria</taxon>
        <taxon>Pseudomonadati</taxon>
        <taxon>Pseudomonadota</taxon>
        <taxon>Gammaproteobacteria</taxon>
        <taxon>Oceanospirillales</taxon>
        <taxon>Alcanivoracaceae</taxon>
        <taxon>Alcanivorax</taxon>
    </lineage>
</organism>
<gene>
    <name evidence="1" type="ORF">A6D6_03671</name>
</gene>
<proteinExistence type="predicted"/>
<keyword evidence="2" id="KW-1185">Reference proteome</keyword>
<accession>A0ABQ6Y3M2</accession>